<keyword evidence="5 9" id="KW-1133">Transmembrane helix</keyword>
<dbReference type="NCBIfam" id="TIGR03459">
    <property type="entry name" value="crt_membr"/>
    <property type="match status" value="1"/>
</dbReference>
<feature type="transmembrane region" description="Helical" evidence="9">
    <location>
        <begin position="401"/>
        <end position="429"/>
    </location>
</feature>
<keyword evidence="2 10" id="KW-0328">Glycosyltransferase</keyword>
<evidence type="ECO:0000256" key="4">
    <source>
        <dbReference type="ARBA" id="ARBA00022692"/>
    </source>
</evidence>
<name>A0ABU1ZXT7_9CORY</name>
<evidence type="ECO:0000256" key="9">
    <source>
        <dbReference type="SAM" id="Phobius"/>
    </source>
</evidence>
<evidence type="ECO:0000256" key="6">
    <source>
        <dbReference type="ARBA" id="ARBA00023136"/>
    </source>
</evidence>
<dbReference type="RefSeq" id="WP_290194807.1">
    <property type="nucleotide sequence ID" value="NZ_CP047654.1"/>
</dbReference>
<feature type="transmembrane region" description="Helical" evidence="9">
    <location>
        <begin position="296"/>
        <end position="319"/>
    </location>
</feature>
<evidence type="ECO:0000256" key="8">
    <source>
        <dbReference type="NCBIfam" id="TIGR03459"/>
    </source>
</evidence>
<keyword evidence="6 9" id="KW-0472">Membrane</keyword>
<comment type="subcellular location">
    <subcellularLocation>
        <location evidence="1">Membrane</location>
        <topology evidence="1">Multi-pass membrane protein</topology>
    </subcellularLocation>
</comment>
<gene>
    <name evidence="10" type="ORF">J2S39_001428</name>
</gene>
<feature type="transmembrane region" description="Helical" evidence="9">
    <location>
        <begin position="180"/>
        <end position="198"/>
    </location>
</feature>
<dbReference type="GO" id="GO:0016757">
    <property type="term" value="F:glycosyltransferase activity"/>
    <property type="evidence" value="ECO:0007669"/>
    <property type="project" value="UniProtKB-KW"/>
</dbReference>
<feature type="transmembrane region" description="Helical" evidence="9">
    <location>
        <begin position="210"/>
        <end position="232"/>
    </location>
</feature>
<feature type="transmembrane region" description="Helical" evidence="9">
    <location>
        <begin position="12"/>
        <end position="33"/>
    </location>
</feature>
<feature type="transmembrane region" description="Helical" evidence="9">
    <location>
        <begin position="53"/>
        <end position="75"/>
    </location>
</feature>
<protein>
    <recommendedName>
        <fullName evidence="8">Alpha-(1-&gt;6)-mannopyranosyltransferase A</fullName>
    </recommendedName>
</protein>
<feature type="transmembrane region" description="Helical" evidence="9">
    <location>
        <begin position="96"/>
        <end position="115"/>
    </location>
</feature>
<accession>A0ABU1ZXT7</accession>
<comment type="similarity">
    <text evidence="7">Belongs to the MptA/B family.</text>
</comment>
<dbReference type="Proteomes" id="UP001180840">
    <property type="component" value="Unassembled WGS sequence"/>
</dbReference>
<feature type="transmembrane region" description="Helical" evidence="9">
    <location>
        <begin position="435"/>
        <end position="454"/>
    </location>
</feature>
<evidence type="ECO:0000313" key="10">
    <source>
        <dbReference type="EMBL" id="MDR7329752.1"/>
    </source>
</evidence>
<sequence length="506" mass="54210">MVDEFFARLPRPLWLGLTGTILISLGSFGAGATRNRGGALEALNLEFLAWGHGGGLSSTVLWVGIVLLLLGWVGLGRDTVVDRAPADPLRSVLRHTLVWLIPLLAAAPILSRDVYSYLMQGAMTRDGFDAYSEGAAVNPGPFLLEVSHDWRNTTTPYGPLHLWLGEGVTTLVGDNVATGIIAYKVVSVLGYLAIAWAVPRIAERLGRDPVLATWLGVTNPVMMLHLVGGMHNESIMVGLVCLGLVACLDRRFILGTVLIAVAVALKATAAIALPFVVWMAMNHYAGKAAPLGRRVLAFLVSGVVGVALTLGTVGLITWVSGSSWGWLAEISGNSKVINPLAGPTLATETVLPFIQLFVPDFDYNVVLGLTRTIGSVLMLAGLVVTWWLFRQDDRRAIQGIVVAYMVAFVFNSVTLPWYYASVIALVGTFHTNRTLTQWATGASLFLAMAFAGSGNHQLYNTNWVIGTAAAAWVFTAWLFPLRNPGIVSPGVGQPTKVTAPSTVRDE</sequence>
<evidence type="ECO:0000256" key="3">
    <source>
        <dbReference type="ARBA" id="ARBA00022679"/>
    </source>
</evidence>
<dbReference type="Pfam" id="PF26314">
    <property type="entry name" value="MptA_B_family"/>
    <property type="match status" value="1"/>
</dbReference>
<dbReference type="InterPro" id="IPR049829">
    <property type="entry name" value="MptA/B-like"/>
</dbReference>
<keyword evidence="3 10" id="KW-0808">Transferase</keyword>
<dbReference type="EMBL" id="JAVDXZ010000001">
    <property type="protein sequence ID" value="MDR7329752.1"/>
    <property type="molecule type" value="Genomic_DNA"/>
</dbReference>
<dbReference type="NCBIfam" id="NF038066">
    <property type="entry name" value="MptB"/>
    <property type="match status" value="1"/>
</dbReference>
<keyword evidence="4 9" id="KW-0812">Transmembrane</keyword>
<comment type="caution">
    <text evidence="10">The sequence shown here is derived from an EMBL/GenBank/DDBJ whole genome shotgun (WGS) entry which is preliminary data.</text>
</comment>
<dbReference type="InterPro" id="IPR017822">
    <property type="entry name" value="MptA-like"/>
</dbReference>
<evidence type="ECO:0000256" key="2">
    <source>
        <dbReference type="ARBA" id="ARBA00022676"/>
    </source>
</evidence>
<evidence type="ECO:0000313" key="11">
    <source>
        <dbReference type="Proteomes" id="UP001180840"/>
    </source>
</evidence>
<proteinExistence type="inferred from homology"/>
<evidence type="ECO:0000256" key="1">
    <source>
        <dbReference type="ARBA" id="ARBA00004141"/>
    </source>
</evidence>
<reference evidence="10" key="1">
    <citation type="submission" date="2023-07" db="EMBL/GenBank/DDBJ databases">
        <title>Sequencing the genomes of 1000 actinobacteria strains.</title>
        <authorList>
            <person name="Klenk H.-P."/>
        </authorList>
    </citation>
    <scope>NUCLEOTIDE SEQUENCE</scope>
    <source>
        <strain evidence="10">DSM 107476</strain>
    </source>
</reference>
<evidence type="ECO:0000256" key="7">
    <source>
        <dbReference type="ARBA" id="ARBA00043987"/>
    </source>
</evidence>
<feature type="transmembrane region" description="Helical" evidence="9">
    <location>
        <begin position="461"/>
        <end position="479"/>
    </location>
</feature>
<keyword evidence="11" id="KW-1185">Reference proteome</keyword>
<evidence type="ECO:0000256" key="5">
    <source>
        <dbReference type="ARBA" id="ARBA00022989"/>
    </source>
</evidence>
<feature type="transmembrane region" description="Helical" evidence="9">
    <location>
        <begin position="252"/>
        <end position="276"/>
    </location>
</feature>
<feature type="transmembrane region" description="Helical" evidence="9">
    <location>
        <begin position="365"/>
        <end position="389"/>
    </location>
</feature>
<organism evidence="10 11">
    <name type="scientific">Corynebacterium guangdongense</name>
    <dbReference type="NCBI Taxonomy" id="1783348"/>
    <lineage>
        <taxon>Bacteria</taxon>
        <taxon>Bacillati</taxon>
        <taxon>Actinomycetota</taxon>
        <taxon>Actinomycetes</taxon>
        <taxon>Mycobacteriales</taxon>
        <taxon>Corynebacteriaceae</taxon>
        <taxon>Corynebacterium</taxon>
    </lineage>
</organism>